<name>A0AAN6RNG8_9PEZI</name>
<dbReference type="EMBL" id="MU856330">
    <property type="protein sequence ID" value="KAK3896944.1"/>
    <property type="molecule type" value="Genomic_DNA"/>
</dbReference>
<dbReference type="AlphaFoldDB" id="A0AAN6RNG8"/>
<dbReference type="Pfam" id="PF17111">
    <property type="entry name" value="PigL_N"/>
    <property type="match status" value="1"/>
</dbReference>
<evidence type="ECO:0000256" key="1">
    <source>
        <dbReference type="SAM" id="MobiDB-lite"/>
    </source>
</evidence>
<sequence>MDAVSGGASVIAFITLAAQSAKAIYDLLSGIKDTPDNVRRAVDTVSMLQWALKQLAQCGQTSGIALPAGIEDQLKMCSANLSAYASTLAKLQALDTDSRGRRAWKRVKAVLDEKELGRMTEVLAAHSSALSLTLQSTQLAALHGGRGQISQLSHEISTSLQENSTRWNTVQAEMTGIRTTLTRVDTRREEQWESFLQSLTRSFQAQPNTEFETKFLKDAKLQDCINRLLRHASQENRTVSADDVDGIRDGIVDDLQYVLEAINDQCGEVIIVKNLKRMGGVLASTPTLSINSMEDLEDMGSDERREEAVEDEGGDGEALDCSHGVEDSEPGQFDTNIENSNTQDSDAEHCDADDSNSEDTDSEGSDAENADDMEGSDDDEEE</sequence>
<reference evidence="3" key="1">
    <citation type="journal article" date="2023" name="Mol. Phylogenet. Evol.">
        <title>Genome-scale phylogeny and comparative genomics of the fungal order Sordariales.</title>
        <authorList>
            <person name="Hensen N."/>
            <person name="Bonometti L."/>
            <person name="Westerberg I."/>
            <person name="Brannstrom I.O."/>
            <person name="Guillou S."/>
            <person name="Cros-Aarteil S."/>
            <person name="Calhoun S."/>
            <person name="Haridas S."/>
            <person name="Kuo A."/>
            <person name="Mondo S."/>
            <person name="Pangilinan J."/>
            <person name="Riley R."/>
            <person name="LaButti K."/>
            <person name="Andreopoulos B."/>
            <person name="Lipzen A."/>
            <person name="Chen C."/>
            <person name="Yan M."/>
            <person name="Daum C."/>
            <person name="Ng V."/>
            <person name="Clum A."/>
            <person name="Steindorff A."/>
            <person name="Ohm R.A."/>
            <person name="Martin F."/>
            <person name="Silar P."/>
            <person name="Natvig D.O."/>
            <person name="Lalanne C."/>
            <person name="Gautier V."/>
            <person name="Ament-Velasquez S.L."/>
            <person name="Kruys A."/>
            <person name="Hutchinson M.I."/>
            <person name="Powell A.J."/>
            <person name="Barry K."/>
            <person name="Miller A.N."/>
            <person name="Grigoriev I.V."/>
            <person name="Debuchy R."/>
            <person name="Gladieux P."/>
            <person name="Hiltunen Thoren M."/>
            <person name="Johannesson H."/>
        </authorList>
    </citation>
    <scope>NUCLEOTIDE SEQUENCE</scope>
    <source>
        <strain evidence="3">CBS 103.79</strain>
    </source>
</reference>
<organism evidence="3 4">
    <name type="scientific">Staphylotrichum tortipilum</name>
    <dbReference type="NCBI Taxonomy" id="2831512"/>
    <lineage>
        <taxon>Eukaryota</taxon>
        <taxon>Fungi</taxon>
        <taxon>Dikarya</taxon>
        <taxon>Ascomycota</taxon>
        <taxon>Pezizomycotina</taxon>
        <taxon>Sordariomycetes</taxon>
        <taxon>Sordariomycetidae</taxon>
        <taxon>Sordariales</taxon>
        <taxon>Chaetomiaceae</taxon>
        <taxon>Staphylotrichum</taxon>
    </lineage>
</organism>
<proteinExistence type="predicted"/>
<reference evidence="3" key="2">
    <citation type="submission" date="2023-05" db="EMBL/GenBank/DDBJ databases">
        <authorList>
            <consortium name="Lawrence Berkeley National Laboratory"/>
            <person name="Steindorff A."/>
            <person name="Hensen N."/>
            <person name="Bonometti L."/>
            <person name="Westerberg I."/>
            <person name="Brannstrom I.O."/>
            <person name="Guillou S."/>
            <person name="Cros-Aarteil S."/>
            <person name="Calhoun S."/>
            <person name="Haridas S."/>
            <person name="Kuo A."/>
            <person name="Mondo S."/>
            <person name="Pangilinan J."/>
            <person name="Riley R."/>
            <person name="Labutti K."/>
            <person name="Andreopoulos B."/>
            <person name="Lipzen A."/>
            <person name="Chen C."/>
            <person name="Yanf M."/>
            <person name="Daum C."/>
            <person name="Ng V."/>
            <person name="Clum A."/>
            <person name="Ohm R."/>
            <person name="Martin F."/>
            <person name="Silar P."/>
            <person name="Natvig D."/>
            <person name="Lalanne C."/>
            <person name="Gautier V."/>
            <person name="Ament-Velasquez S.L."/>
            <person name="Kruys A."/>
            <person name="Hutchinson M.I."/>
            <person name="Powell A.J."/>
            <person name="Barry K."/>
            <person name="Miller A.N."/>
            <person name="Grigoriev I.V."/>
            <person name="Debuchy R."/>
            <person name="Gladieux P."/>
            <person name="Thoren M.H."/>
            <person name="Johannesson H."/>
        </authorList>
    </citation>
    <scope>NUCLEOTIDE SEQUENCE</scope>
    <source>
        <strain evidence="3">CBS 103.79</strain>
    </source>
</reference>
<evidence type="ECO:0000259" key="2">
    <source>
        <dbReference type="Pfam" id="PF17111"/>
    </source>
</evidence>
<feature type="compositionally biased region" description="Polar residues" evidence="1">
    <location>
        <begin position="333"/>
        <end position="344"/>
    </location>
</feature>
<feature type="domain" description="Azaphilone pigments biosynthesis cluster protein L N-terminal" evidence="2">
    <location>
        <begin position="1"/>
        <end position="193"/>
    </location>
</feature>
<dbReference type="InterPro" id="IPR031348">
    <property type="entry name" value="PigL_N"/>
</dbReference>
<gene>
    <name evidence="3" type="ORF">C8A05DRAFT_39508</name>
</gene>
<evidence type="ECO:0000313" key="3">
    <source>
        <dbReference type="EMBL" id="KAK3896944.1"/>
    </source>
</evidence>
<feature type="non-terminal residue" evidence="3">
    <location>
        <position position="382"/>
    </location>
</feature>
<accession>A0AAN6RNG8</accession>
<evidence type="ECO:0000313" key="4">
    <source>
        <dbReference type="Proteomes" id="UP001303889"/>
    </source>
</evidence>
<feature type="compositionally biased region" description="Acidic residues" evidence="1">
    <location>
        <begin position="353"/>
        <end position="382"/>
    </location>
</feature>
<dbReference type="Proteomes" id="UP001303889">
    <property type="component" value="Unassembled WGS sequence"/>
</dbReference>
<comment type="caution">
    <text evidence="3">The sequence shown here is derived from an EMBL/GenBank/DDBJ whole genome shotgun (WGS) entry which is preliminary data.</text>
</comment>
<keyword evidence="4" id="KW-1185">Reference proteome</keyword>
<protein>
    <recommendedName>
        <fullName evidence="2">Azaphilone pigments biosynthesis cluster protein L N-terminal domain-containing protein</fullName>
    </recommendedName>
</protein>
<feature type="compositionally biased region" description="Acidic residues" evidence="1">
    <location>
        <begin position="308"/>
        <end position="318"/>
    </location>
</feature>
<feature type="region of interest" description="Disordered" evidence="1">
    <location>
        <begin position="292"/>
        <end position="382"/>
    </location>
</feature>